<dbReference type="Proteomes" id="UP001055439">
    <property type="component" value="Chromosome 3"/>
</dbReference>
<dbReference type="GO" id="GO:0034702">
    <property type="term" value="C:monoatomic ion channel complex"/>
    <property type="evidence" value="ECO:0007669"/>
    <property type="project" value="UniProtKB-KW"/>
</dbReference>
<dbReference type="Gene3D" id="1.25.40.20">
    <property type="entry name" value="Ankyrin repeat-containing domain"/>
    <property type="match status" value="2"/>
</dbReference>
<evidence type="ECO:0000259" key="14">
    <source>
        <dbReference type="SMART" id="SM00100"/>
    </source>
</evidence>
<dbReference type="AlphaFoldDB" id="A0A9E7FA50"/>
<feature type="transmembrane region" description="Helical" evidence="13">
    <location>
        <begin position="79"/>
        <end position="102"/>
    </location>
</feature>
<protein>
    <recommendedName>
        <fullName evidence="13">Potassium channel</fullName>
    </recommendedName>
</protein>
<dbReference type="FunFam" id="2.60.120.10:FF:000074">
    <property type="entry name" value="Potassium channel KAT2"/>
    <property type="match status" value="1"/>
</dbReference>
<evidence type="ECO:0000313" key="15">
    <source>
        <dbReference type="EMBL" id="URD91748.1"/>
    </source>
</evidence>
<dbReference type="CDD" id="cd00038">
    <property type="entry name" value="CAP_ED"/>
    <property type="match status" value="1"/>
</dbReference>
<dbReference type="EMBL" id="CP097505">
    <property type="protein sequence ID" value="URD91748.1"/>
    <property type="molecule type" value="Genomic_DNA"/>
</dbReference>
<feature type="transmembrane region" description="Helical" evidence="13">
    <location>
        <begin position="265"/>
        <end position="284"/>
    </location>
</feature>
<dbReference type="Gene3D" id="1.10.287.70">
    <property type="match status" value="1"/>
</dbReference>
<keyword evidence="3 13" id="KW-0813">Transport</keyword>
<dbReference type="SMART" id="SM00100">
    <property type="entry name" value="cNMP"/>
    <property type="match status" value="1"/>
</dbReference>
<evidence type="ECO:0000256" key="9">
    <source>
        <dbReference type="ARBA" id="ARBA00022989"/>
    </source>
</evidence>
<keyword evidence="9 13" id="KW-1133">Transmembrane helix</keyword>
<dbReference type="SUPFAM" id="SSF81324">
    <property type="entry name" value="Voltage-gated potassium channels"/>
    <property type="match status" value="1"/>
</dbReference>
<dbReference type="InterPro" id="IPR005821">
    <property type="entry name" value="Ion_trans_dom"/>
</dbReference>
<evidence type="ECO:0000256" key="6">
    <source>
        <dbReference type="ARBA" id="ARBA00022826"/>
    </source>
</evidence>
<comment type="subcellular location">
    <subcellularLocation>
        <location evidence="1 13">Membrane</location>
        <topology evidence="1 13">Multi-pass membrane protein</topology>
    </subcellularLocation>
</comment>
<dbReference type="PANTHER" id="PTHR45743">
    <property type="entry name" value="POTASSIUM CHANNEL AKT1"/>
    <property type="match status" value="1"/>
</dbReference>
<keyword evidence="6 13" id="KW-0631">Potassium channel</keyword>
<comment type="function">
    <text evidence="13">Potassium channel.</text>
</comment>
<dbReference type="InterPro" id="IPR003938">
    <property type="entry name" value="K_chnl_volt-dep_EAG/ELK/ERG"/>
</dbReference>
<evidence type="ECO:0000256" key="7">
    <source>
        <dbReference type="ARBA" id="ARBA00022882"/>
    </source>
</evidence>
<keyword evidence="10 13" id="KW-0406">Ion transport</keyword>
<evidence type="ECO:0000256" key="3">
    <source>
        <dbReference type="ARBA" id="ARBA00022448"/>
    </source>
</evidence>
<dbReference type="Pfam" id="PF12796">
    <property type="entry name" value="Ank_2"/>
    <property type="match status" value="2"/>
</dbReference>
<evidence type="ECO:0000256" key="4">
    <source>
        <dbReference type="ARBA" id="ARBA00022538"/>
    </source>
</evidence>
<feature type="transmembrane region" description="Helical" evidence="13">
    <location>
        <begin position="207"/>
        <end position="233"/>
    </location>
</feature>
<dbReference type="PANTHER" id="PTHR45743:SF4">
    <property type="entry name" value="POTASSIUM CHANNEL KOR2"/>
    <property type="match status" value="1"/>
</dbReference>
<keyword evidence="4 13" id="KW-0633">Potassium transport</keyword>
<evidence type="ECO:0000256" key="2">
    <source>
        <dbReference type="ARBA" id="ARBA00007929"/>
    </source>
</evidence>
<comment type="similarity">
    <text evidence="2 13">Belongs to the potassium channel family. Plant (TC 1.A.1.4) subfamily.</text>
</comment>
<evidence type="ECO:0000256" key="8">
    <source>
        <dbReference type="ARBA" id="ARBA00022958"/>
    </source>
</evidence>
<keyword evidence="5 13" id="KW-0812">Transmembrane</keyword>
<dbReference type="PRINTS" id="PR01463">
    <property type="entry name" value="EAGCHANLFMLY"/>
</dbReference>
<dbReference type="Pfam" id="PF00027">
    <property type="entry name" value="cNMP_binding"/>
    <property type="match status" value="1"/>
</dbReference>
<keyword evidence="8 13" id="KW-0630">Potassium</keyword>
<dbReference type="InterPro" id="IPR018490">
    <property type="entry name" value="cNMP-bd_dom_sf"/>
</dbReference>
<dbReference type="Pfam" id="PF00520">
    <property type="entry name" value="Ion_trans"/>
    <property type="match status" value="1"/>
</dbReference>
<feature type="transmembrane region" description="Helical" evidence="13">
    <location>
        <begin position="296"/>
        <end position="321"/>
    </location>
</feature>
<name>A0A9E7FA50_9LILI</name>
<dbReference type="InterPro" id="IPR036770">
    <property type="entry name" value="Ankyrin_rpt-contain_sf"/>
</dbReference>
<dbReference type="Gene3D" id="1.10.287.630">
    <property type="entry name" value="Helix hairpin bin"/>
    <property type="match status" value="1"/>
</dbReference>
<reference evidence="15" key="1">
    <citation type="submission" date="2022-05" db="EMBL/GenBank/DDBJ databases">
        <title>The Musa troglodytarum L. genome provides insights into the mechanism of non-climacteric behaviour and enrichment of carotenoids.</title>
        <authorList>
            <person name="Wang J."/>
        </authorList>
    </citation>
    <scope>NUCLEOTIDE SEQUENCE</scope>
    <source>
        <tissue evidence="15">Leaf</tissue>
    </source>
</reference>
<dbReference type="InterPro" id="IPR045319">
    <property type="entry name" value="KAT/AKT"/>
</dbReference>
<dbReference type="SUPFAM" id="SSF48403">
    <property type="entry name" value="Ankyrin repeat"/>
    <property type="match status" value="1"/>
</dbReference>
<evidence type="ECO:0000256" key="11">
    <source>
        <dbReference type="ARBA" id="ARBA00023136"/>
    </source>
</evidence>
<dbReference type="InterPro" id="IPR014710">
    <property type="entry name" value="RmlC-like_jellyroll"/>
</dbReference>
<dbReference type="InterPro" id="IPR000595">
    <property type="entry name" value="cNMP-bd_dom"/>
</dbReference>
<evidence type="ECO:0000256" key="5">
    <source>
        <dbReference type="ARBA" id="ARBA00022692"/>
    </source>
</evidence>
<dbReference type="OrthoDB" id="426293at2759"/>
<dbReference type="GO" id="GO:0005249">
    <property type="term" value="F:voltage-gated potassium channel activity"/>
    <property type="evidence" value="ECO:0007669"/>
    <property type="project" value="UniProtKB-UniRule"/>
</dbReference>
<comment type="subunit">
    <text evidence="13">The potassium channel is composed of a homo- or heterotetrameric complex of pore-forming subunits.</text>
</comment>
<dbReference type="InterPro" id="IPR002110">
    <property type="entry name" value="Ankyrin_rpt"/>
</dbReference>
<keyword evidence="7 13" id="KW-0851">Voltage-gated channel</keyword>
<sequence>MRTLRREGGERMGEEVNGEFELNEVADNIEGSVGSRLSLIRREYGLGNRKWSSGTKLKVSRDCYRSFVINPNGSRLYRIWVDVVFVWSIYSAFFTPLEFGFFRGLPELLKDLDCVQVVFLADVVLQFFVAYRDAHTYKMVCDRRRIALRYLKGSFAVDLLGCVPWDSIYKMMGAEAIRFLIWVRIFRARKINQFFKKIEKEIRINYLFTRIVKLIMVELYFTHTAACVFYYLATTVPPAQEGYTWIGSLSMGDYQYTNFREIDFWRRYITSLYFSIVTLATVGYGDVHAVNNREMVFIMIYISLTMILGAYLIGNMTALIVKGSKTEQFRDKMTDLIKYMNRNKLGKDIRSQIKNHLRLQYESSYNKESVLEDVPMALRSKISQILYLEVIQKVPLFQGCSDEFLNQIVMRLNEEFFLPGEVVIEQGSPADQVYIILLGYLEEVAVREDGSEESIAELTTYDALGDAAALCNIPQPYTVRVCELCRLLRIEKQSLANISQLYFKDGNQMLVNLLKGKGSEPSIKQLEPDIKYLISKQEAELALGVNGAAYHGDINRLKVLINAGADPNKTDYDGRTALHMAACKGHEQVVRFLIQRGSNVNCIDKFGTSPLFEAVKPGHDRIAAILVENGAILNLDDAGNYLCEVVTNGNIDLLRRLLEYGVNPNSKNYDRRTPLHVAASEGLHLMANILIKFGANVLSKDRWGNTPVDEGRRCGSKPLIKILEDVVVNHAGK</sequence>
<evidence type="ECO:0000256" key="10">
    <source>
        <dbReference type="ARBA" id="ARBA00023065"/>
    </source>
</evidence>
<evidence type="ECO:0000313" key="16">
    <source>
        <dbReference type="Proteomes" id="UP001055439"/>
    </source>
</evidence>
<comment type="caution">
    <text evidence="13">Lacks conserved residue(s) required for the propagation of feature annotation.</text>
</comment>
<gene>
    <name evidence="15" type="ORF">MUK42_01681</name>
</gene>
<keyword evidence="16" id="KW-1185">Reference proteome</keyword>
<feature type="domain" description="Cyclic nucleotide-binding" evidence="14">
    <location>
        <begin position="396"/>
        <end position="514"/>
    </location>
</feature>
<evidence type="ECO:0000256" key="12">
    <source>
        <dbReference type="ARBA" id="ARBA00023303"/>
    </source>
</evidence>
<keyword evidence="12 13" id="KW-0407">Ion channel</keyword>
<evidence type="ECO:0000256" key="13">
    <source>
        <dbReference type="RuleBase" id="RU369015"/>
    </source>
</evidence>
<dbReference type="SUPFAM" id="SSF51206">
    <property type="entry name" value="cAMP-binding domain-like"/>
    <property type="match status" value="1"/>
</dbReference>
<accession>A0A9E7FA50</accession>
<organism evidence="15 16">
    <name type="scientific">Musa troglodytarum</name>
    <name type="common">fe'i banana</name>
    <dbReference type="NCBI Taxonomy" id="320322"/>
    <lineage>
        <taxon>Eukaryota</taxon>
        <taxon>Viridiplantae</taxon>
        <taxon>Streptophyta</taxon>
        <taxon>Embryophyta</taxon>
        <taxon>Tracheophyta</taxon>
        <taxon>Spermatophyta</taxon>
        <taxon>Magnoliopsida</taxon>
        <taxon>Liliopsida</taxon>
        <taxon>Zingiberales</taxon>
        <taxon>Musaceae</taxon>
        <taxon>Musa</taxon>
    </lineage>
</organism>
<evidence type="ECO:0000256" key="1">
    <source>
        <dbReference type="ARBA" id="ARBA00004141"/>
    </source>
</evidence>
<keyword evidence="11 13" id="KW-0472">Membrane</keyword>
<dbReference type="PRINTS" id="PR01415">
    <property type="entry name" value="ANKYRIN"/>
</dbReference>
<dbReference type="Gene3D" id="2.60.120.10">
    <property type="entry name" value="Jelly Rolls"/>
    <property type="match status" value="1"/>
</dbReference>
<dbReference type="SMART" id="SM00248">
    <property type="entry name" value="ANK"/>
    <property type="match status" value="5"/>
</dbReference>
<proteinExistence type="inferred from homology"/>
<comment type="domain">
    <text evidence="13">The segment S4 is probably the voltage-sensor and is characterized by a series of positively charged amino acids. The pore-forming region H5 is enclosed by the transmembrane segments S5 and S6 in the Shaker-type (1P/6TM) and contains the GYGD signature motif which seems to be involved in potassium selectivity.</text>
</comment>